<name>Q65UH2_MANSM</name>
<dbReference type="KEGG" id="msu:MS0781"/>
<keyword evidence="2" id="KW-1185">Reference proteome</keyword>
<dbReference type="AlphaFoldDB" id="Q65UH2"/>
<evidence type="ECO:0000313" key="2">
    <source>
        <dbReference type="Proteomes" id="UP000000607"/>
    </source>
</evidence>
<evidence type="ECO:0000313" key="1">
    <source>
        <dbReference type="EMBL" id="AAU37388.1"/>
    </source>
</evidence>
<reference evidence="1 2" key="1">
    <citation type="journal article" date="2004" name="Nat. Biotechnol.">
        <title>The genome sequence of the capnophilic rumen bacterium Mannheimia succiniciproducens.</title>
        <authorList>
            <person name="Hong S.H."/>
            <person name="Kim J.S."/>
            <person name="Lee S.Y."/>
            <person name="In Y.H."/>
            <person name="Choi S.S."/>
            <person name="Rih J.-K."/>
            <person name="Kim C.H."/>
            <person name="Jeong H."/>
            <person name="Hur C.G."/>
            <person name="Kim J.J."/>
        </authorList>
    </citation>
    <scope>NUCLEOTIDE SEQUENCE [LARGE SCALE GENOMIC DNA]</scope>
    <source>
        <strain evidence="2">KCTC 0769BP / MBEL55E</strain>
    </source>
</reference>
<gene>
    <name evidence="1" type="ordered locus">MS0781</name>
</gene>
<dbReference type="HOGENOM" id="CLU_3397303_0_0_6"/>
<sequence>MNKNSHKKDRTFMYGLRYCLICTANGDSFDF</sequence>
<organism evidence="1 2">
    <name type="scientific">Mannheimia succiniciproducens (strain KCTC 0769BP / MBEL55E)</name>
    <dbReference type="NCBI Taxonomy" id="221988"/>
    <lineage>
        <taxon>Bacteria</taxon>
        <taxon>Pseudomonadati</taxon>
        <taxon>Pseudomonadota</taxon>
        <taxon>Gammaproteobacteria</taxon>
        <taxon>Pasteurellales</taxon>
        <taxon>Pasteurellaceae</taxon>
        <taxon>Basfia</taxon>
    </lineage>
</organism>
<accession>Q65UH2</accession>
<dbReference type="EMBL" id="AE016827">
    <property type="protein sequence ID" value="AAU37388.1"/>
    <property type="molecule type" value="Genomic_DNA"/>
</dbReference>
<dbReference type="Proteomes" id="UP000000607">
    <property type="component" value="Chromosome"/>
</dbReference>
<proteinExistence type="predicted"/>
<protein>
    <submittedName>
        <fullName evidence="1">Uncharacterized protein</fullName>
    </submittedName>
</protein>